<reference evidence="8" key="1">
    <citation type="journal article" name="DNA Res.">
        <title>The physiological potential of anammox bacteria as revealed by their core genome structure.</title>
        <authorList>
            <person name="Okubo T."/>
            <person name="Toyoda A."/>
            <person name="Fukuhara K."/>
            <person name="Uchiyama I."/>
            <person name="Harigaya Y."/>
            <person name="Kuroiwa M."/>
            <person name="Suzuki T."/>
            <person name="Murakami Y."/>
            <person name="Suwa Y."/>
            <person name="Takami H."/>
        </authorList>
    </citation>
    <scope>NUCLEOTIDE SEQUENCE</scope>
    <source>
        <strain evidence="8">317325-2</strain>
    </source>
</reference>
<dbReference type="InterPro" id="IPR012257">
    <property type="entry name" value="Glc_ox_4Fe-4S"/>
</dbReference>
<keyword evidence="6" id="KW-0813">Transport</keyword>
<dbReference type="PROSITE" id="PS00198">
    <property type="entry name" value="4FE4S_FER_1"/>
    <property type="match status" value="2"/>
</dbReference>
<evidence type="ECO:0000256" key="6">
    <source>
        <dbReference type="PIRNR" id="PIRNR000139"/>
    </source>
</evidence>
<dbReference type="Pfam" id="PF02754">
    <property type="entry name" value="CCG"/>
    <property type="match status" value="2"/>
</dbReference>
<keyword evidence="1 6" id="KW-0004">4Fe-4S</keyword>
<protein>
    <recommendedName>
        <fullName evidence="6">Glycolate oxidase iron-sulfur subunit</fullName>
        <ecNumber evidence="6">1.1.99.14</ecNumber>
    </recommendedName>
</protein>
<evidence type="ECO:0000313" key="8">
    <source>
        <dbReference type="EMBL" id="BBO23854.1"/>
    </source>
</evidence>
<keyword evidence="6" id="KW-0249">Electron transport</keyword>
<evidence type="ECO:0000256" key="1">
    <source>
        <dbReference type="ARBA" id="ARBA00022485"/>
    </source>
</evidence>
<dbReference type="PANTHER" id="PTHR32479:SF17">
    <property type="entry name" value="GLYCOLATE OXIDASE IRON-SULFUR SUBUNIT"/>
    <property type="match status" value="1"/>
</dbReference>
<dbReference type="GO" id="GO:0051539">
    <property type="term" value="F:4 iron, 4 sulfur cluster binding"/>
    <property type="evidence" value="ECO:0007669"/>
    <property type="project" value="UniProtKB-UniRule"/>
</dbReference>
<evidence type="ECO:0000259" key="7">
    <source>
        <dbReference type="PROSITE" id="PS51379"/>
    </source>
</evidence>
<name>A0A809SEE6_9BACT</name>
<keyword evidence="5 6" id="KW-0411">Iron-sulfur</keyword>
<dbReference type="PROSITE" id="PS51379">
    <property type="entry name" value="4FE4S_FER_2"/>
    <property type="match status" value="2"/>
</dbReference>
<feature type="domain" description="4Fe-4S ferredoxin-type" evidence="7">
    <location>
        <begin position="1"/>
        <end position="31"/>
    </location>
</feature>
<dbReference type="PIRSF" id="PIRSF000139">
    <property type="entry name" value="Glc_ox_4Fe-4S"/>
    <property type="match status" value="1"/>
</dbReference>
<dbReference type="GO" id="GO:0046872">
    <property type="term" value="F:metal ion binding"/>
    <property type="evidence" value="ECO:0007669"/>
    <property type="project" value="UniProtKB-UniRule"/>
</dbReference>
<evidence type="ECO:0000313" key="9">
    <source>
        <dbReference type="Proteomes" id="UP000662873"/>
    </source>
</evidence>
<proteinExistence type="predicted"/>
<comment type="function">
    <text evidence="6">Component of a complex that catalyzes the oxidation of glycolate to glyoxylate.</text>
</comment>
<keyword evidence="4 6" id="KW-0408">Iron</keyword>
<dbReference type="KEGG" id="npy:NPRO_14490"/>
<dbReference type="Pfam" id="PF13183">
    <property type="entry name" value="Fer4_8"/>
    <property type="match status" value="1"/>
</dbReference>
<dbReference type="InterPro" id="IPR017900">
    <property type="entry name" value="4Fe4S_Fe_S_CS"/>
</dbReference>
<dbReference type="InterPro" id="IPR004017">
    <property type="entry name" value="Cys_rich_dom"/>
</dbReference>
<dbReference type="InterPro" id="IPR009051">
    <property type="entry name" value="Helical_ferredxn"/>
</dbReference>
<feature type="domain" description="4Fe-4S ferredoxin-type" evidence="7">
    <location>
        <begin position="52"/>
        <end position="76"/>
    </location>
</feature>
<sequence>MKDLSDLTARCIRCGFCLESCPTFILTGEETESPRGRIYLVRSLNEGVLQDPEAIREPIDHCLGCLACETACPSGVEYRSIIEQARALVSPQEPVRRFLDGLTSPPRLRRQVALAKLWPGKKVPEFAMRGISKEKPEAEKPRAQVPATWPALSEEMLPPVRGEVYLLEGCAMRVMFSRVHEATRRLLRRLGYRVRESEAGCCGSLYGHQGFLDEAQSCLAQTFSAMPDDLPIVVNSAGCGNFLKDHEAAFSDAKRVVDLSEFLASEGLAAALAGSPGFDEVVTYHDACHLAHGQRIRSQPRDLLSAIPNVKYVELAEADMCCGSAGIYNLTEPSTARELLERKWQNVERTGARWVVLANPGCHAWIDQVTREHGGHVRVLHIAEALEASFSGLAGLGG</sequence>
<accession>A0A809SEE6</accession>
<gene>
    <name evidence="8" type="ORF">NPRO_14490</name>
</gene>
<comment type="catalytic activity">
    <reaction evidence="6">
        <text>(R)-lactate + A = pyruvate + AH2</text>
        <dbReference type="Rhea" id="RHEA:15089"/>
        <dbReference type="ChEBI" id="CHEBI:13193"/>
        <dbReference type="ChEBI" id="CHEBI:15361"/>
        <dbReference type="ChEBI" id="CHEBI:16004"/>
        <dbReference type="ChEBI" id="CHEBI:17499"/>
    </reaction>
</comment>
<organism evidence="8 9">
    <name type="scientific">Candidatus Nitrosymbiomonas proteolyticus</name>
    <dbReference type="NCBI Taxonomy" id="2608984"/>
    <lineage>
        <taxon>Bacteria</taxon>
        <taxon>Bacillati</taxon>
        <taxon>Armatimonadota</taxon>
        <taxon>Armatimonadota incertae sedis</taxon>
        <taxon>Candidatus Nitrosymbiomonas</taxon>
    </lineage>
</organism>
<evidence type="ECO:0000256" key="3">
    <source>
        <dbReference type="ARBA" id="ARBA00022737"/>
    </source>
</evidence>
<dbReference type="GO" id="GO:0019154">
    <property type="term" value="F:glycolate dehydrogenase activity"/>
    <property type="evidence" value="ECO:0007669"/>
    <property type="project" value="UniProtKB-EC"/>
</dbReference>
<dbReference type="Gene3D" id="1.10.1060.10">
    <property type="entry name" value="Alpha-helical ferredoxin"/>
    <property type="match status" value="1"/>
</dbReference>
<keyword evidence="2 6" id="KW-0479">Metal-binding</keyword>
<dbReference type="InterPro" id="IPR017896">
    <property type="entry name" value="4Fe4S_Fe-S-bd"/>
</dbReference>
<dbReference type="EMBL" id="AP021858">
    <property type="protein sequence ID" value="BBO23854.1"/>
    <property type="molecule type" value="Genomic_DNA"/>
</dbReference>
<dbReference type="PANTHER" id="PTHR32479">
    <property type="entry name" value="GLYCOLATE OXIDASE IRON-SULFUR SUBUNIT"/>
    <property type="match status" value="1"/>
</dbReference>
<keyword evidence="3" id="KW-0677">Repeat</keyword>
<dbReference type="SUPFAM" id="SSF46548">
    <property type="entry name" value="alpha-helical ferredoxin"/>
    <property type="match status" value="1"/>
</dbReference>
<evidence type="ECO:0000256" key="2">
    <source>
        <dbReference type="ARBA" id="ARBA00022723"/>
    </source>
</evidence>
<comment type="cofactor">
    <cofactor evidence="6">
        <name>[4Fe-4S] cluster</name>
        <dbReference type="ChEBI" id="CHEBI:49883"/>
    </cofactor>
    <text evidence="6">Binds 2 [4Fe-4S] clusters.</text>
</comment>
<dbReference type="AlphaFoldDB" id="A0A809SEE6"/>
<comment type="catalytic activity">
    <reaction evidence="6">
        <text>glycolate + A = glyoxylate + AH2</text>
        <dbReference type="Rhea" id="RHEA:21264"/>
        <dbReference type="ChEBI" id="CHEBI:13193"/>
        <dbReference type="ChEBI" id="CHEBI:17499"/>
        <dbReference type="ChEBI" id="CHEBI:29805"/>
        <dbReference type="ChEBI" id="CHEBI:36655"/>
        <dbReference type="EC" id="1.1.99.14"/>
    </reaction>
</comment>
<evidence type="ECO:0000256" key="5">
    <source>
        <dbReference type="ARBA" id="ARBA00023014"/>
    </source>
</evidence>
<dbReference type="EC" id="1.1.99.14" evidence="6"/>
<dbReference type="Proteomes" id="UP000662873">
    <property type="component" value="Chromosome"/>
</dbReference>
<evidence type="ECO:0000256" key="4">
    <source>
        <dbReference type="ARBA" id="ARBA00023004"/>
    </source>
</evidence>